<reference evidence="3" key="1">
    <citation type="submission" date="2017-09" db="EMBL/GenBank/DDBJ databases">
        <title>Depth-based differentiation of microbial function through sediment-hosted aquifers and enrichment of novel symbionts in the deep terrestrial subsurface.</title>
        <authorList>
            <person name="Probst A.J."/>
            <person name="Ladd B."/>
            <person name="Jarett J.K."/>
            <person name="Geller-Mcgrath D.E."/>
            <person name="Sieber C.M.K."/>
            <person name="Emerson J.B."/>
            <person name="Anantharaman K."/>
            <person name="Thomas B.C."/>
            <person name="Malmstrom R."/>
            <person name="Stieglmeier M."/>
            <person name="Klingl A."/>
            <person name="Woyke T."/>
            <person name="Ryan C.M."/>
            <person name="Banfield J.F."/>
        </authorList>
    </citation>
    <scope>NUCLEOTIDE SEQUENCE [LARGE SCALE GENOMIC DNA]</scope>
</reference>
<comment type="caution">
    <text evidence="2">The sequence shown here is derived from an EMBL/GenBank/DDBJ whole genome shotgun (WGS) entry which is preliminary data.</text>
</comment>
<dbReference type="InterPro" id="IPR018911">
    <property type="entry name" value="Gmad2_Ig-like_dom"/>
</dbReference>
<evidence type="ECO:0000313" key="2">
    <source>
        <dbReference type="EMBL" id="PIR87024.1"/>
    </source>
</evidence>
<evidence type="ECO:0000313" key="3">
    <source>
        <dbReference type="Proteomes" id="UP000229526"/>
    </source>
</evidence>
<dbReference type="AlphaFoldDB" id="A0A2H0UKT6"/>
<accession>A0A2H0UKT6</accession>
<dbReference type="Pfam" id="PF10646">
    <property type="entry name" value="Germane"/>
    <property type="match status" value="1"/>
</dbReference>
<name>A0A2H0UKT6_9BACT</name>
<dbReference type="EMBL" id="PFBD01000020">
    <property type="protein sequence ID" value="PIR87024.1"/>
    <property type="molecule type" value="Genomic_DNA"/>
</dbReference>
<organism evidence="2 3">
    <name type="scientific">Candidatus Harrisonbacteria bacterium CG10_big_fil_rev_8_21_14_0_10_49_15</name>
    <dbReference type="NCBI Taxonomy" id="1974587"/>
    <lineage>
        <taxon>Bacteria</taxon>
        <taxon>Candidatus Harrisoniibacteriota</taxon>
    </lineage>
</organism>
<gene>
    <name evidence="2" type="ORF">COU11_02225</name>
</gene>
<protein>
    <recommendedName>
        <fullName evidence="1">GerMN domain-containing protein</fullName>
    </recommendedName>
</protein>
<sequence length="281" mass="30201">MNKRILWVVLIIIVILVVVGFVLPASERVPVEDPADEEPLLPSVSANGNMKVWWPWPGVEVMRPLRILGEARVFENALSYRVRNNSGEIIAEGFTTASAPDIGQFGPFVVSVPYEAQAELAGTVEVFAHSAKDGSVIELVSIPVKLAQVESTAVAVYFGNAISDPEVQACERTYPSVRIVPKTTAVAREALEQLLSGPTEVEQELGFFTSIQDTKAVKIQSLTIKDGVATVDLSAALSASAGGSCRVVAVRSQIINTLLQFETVDEVVISVEGETDEVLQP</sequence>
<proteinExistence type="predicted"/>
<dbReference type="Pfam" id="PF10648">
    <property type="entry name" value="Gmad2"/>
    <property type="match status" value="1"/>
</dbReference>
<dbReference type="Proteomes" id="UP000229526">
    <property type="component" value="Unassembled WGS sequence"/>
</dbReference>
<evidence type="ECO:0000259" key="1">
    <source>
        <dbReference type="SMART" id="SM00909"/>
    </source>
</evidence>
<feature type="domain" description="GerMN" evidence="1">
    <location>
        <begin position="187"/>
        <end position="280"/>
    </location>
</feature>
<dbReference type="SMART" id="SM00909">
    <property type="entry name" value="Germane"/>
    <property type="match status" value="1"/>
</dbReference>
<dbReference type="InterPro" id="IPR019606">
    <property type="entry name" value="GerMN"/>
</dbReference>